<evidence type="ECO:0000256" key="1">
    <source>
        <dbReference type="SAM" id="Phobius"/>
    </source>
</evidence>
<dbReference type="Proteomes" id="UP001597115">
    <property type="component" value="Unassembled WGS sequence"/>
</dbReference>
<proteinExistence type="predicted"/>
<feature type="transmembrane region" description="Helical" evidence="1">
    <location>
        <begin position="16"/>
        <end position="35"/>
    </location>
</feature>
<keyword evidence="1" id="KW-1133">Transmembrane helix</keyword>
<evidence type="ECO:0000313" key="3">
    <source>
        <dbReference type="Proteomes" id="UP001597115"/>
    </source>
</evidence>
<keyword evidence="1" id="KW-0812">Transmembrane</keyword>
<name>A0ABW4I077_9SPHN</name>
<evidence type="ECO:0000313" key="2">
    <source>
        <dbReference type="EMBL" id="MFD1610941.1"/>
    </source>
</evidence>
<organism evidence="2 3">
    <name type="scientific">Sphingomonas tabacisoli</name>
    <dbReference type="NCBI Taxonomy" id="2249466"/>
    <lineage>
        <taxon>Bacteria</taxon>
        <taxon>Pseudomonadati</taxon>
        <taxon>Pseudomonadota</taxon>
        <taxon>Alphaproteobacteria</taxon>
        <taxon>Sphingomonadales</taxon>
        <taxon>Sphingomonadaceae</taxon>
        <taxon>Sphingomonas</taxon>
    </lineage>
</organism>
<gene>
    <name evidence="2" type="ORF">ACFSCW_03910</name>
</gene>
<dbReference type="EMBL" id="JBHUDY010000001">
    <property type="protein sequence ID" value="MFD1610941.1"/>
    <property type="molecule type" value="Genomic_DNA"/>
</dbReference>
<keyword evidence="1" id="KW-0472">Membrane</keyword>
<accession>A0ABW4I077</accession>
<protein>
    <submittedName>
        <fullName evidence="2">Uncharacterized protein</fullName>
    </submittedName>
</protein>
<reference evidence="3" key="1">
    <citation type="journal article" date="2019" name="Int. J. Syst. Evol. Microbiol.">
        <title>The Global Catalogue of Microorganisms (GCM) 10K type strain sequencing project: providing services to taxonomists for standard genome sequencing and annotation.</title>
        <authorList>
            <consortium name="The Broad Institute Genomics Platform"/>
            <consortium name="The Broad Institute Genome Sequencing Center for Infectious Disease"/>
            <person name="Wu L."/>
            <person name="Ma J."/>
        </authorList>
    </citation>
    <scope>NUCLEOTIDE SEQUENCE [LARGE SCALE GENOMIC DNA]</scope>
    <source>
        <strain evidence="3">CGMCC 1.16275</strain>
    </source>
</reference>
<keyword evidence="3" id="KW-1185">Reference proteome</keyword>
<dbReference type="RefSeq" id="WP_380887097.1">
    <property type="nucleotide sequence ID" value="NZ_JBHUDY010000001.1"/>
</dbReference>
<sequence>MKVWIVARVDHIDYELTGWALLAGLAIYVLAYWFVSRGPSSHMEALRQRGLRPIFATLYDYKGRLARSENRDEALEVQNSYRCEDEKIDEWLEQNMGAAARAKYNSGSPESWAFIVNASDEKTLTRNQIAPTLAEIDLKLKNIDEMMESDRWAAVQPSAWRWQAVNKYE</sequence>
<comment type="caution">
    <text evidence="2">The sequence shown here is derived from an EMBL/GenBank/DDBJ whole genome shotgun (WGS) entry which is preliminary data.</text>
</comment>